<keyword evidence="3" id="KW-1185">Reference proteome</keyword>
<evidence type="ECO:0000256" key="1">
    <source>
        <dbReference type="SAM" id="MobiDB-lite"/>
    </source>
</evidence>
<comment type="caution">
    <text evidence="2">The sequence shown here is derived from an EMBL/GenBank/DDBJ whole genome shotgun (WGS) entry which is preliminary data.</text>
</comment>
<dbReference type="EMBL" id="JACIJE010000008">
    <property type="protein sequence ID" value="MBB5690745.1"/>
    <property type="molecule type" value="Genomic_DNA"/>
</dbReference>
<evidence type="ECO:0000313" key="3">
    <source>
        <dbReference type="Proteomes" id="UP000562254"/>
    </source>
</evidence>
<protein>
    <submittedName>
        <fullName evidence="2">AcrR family transcriptional regulator</fullName>
    </submittedName>
</protein>
<dbReference type="Gene3D" id="1.10.357.10">
    <property type="entry name" value="Tetracycline Repressor, domain 2"/>
    <property type="match status" value="1"/>
</dbReference>
<name>A0A840XQA1_9PROT</name>
<gene>
    <name evidence="2" type="ORF">FHS88_002885</name>
</gene>
<organism evidence="2 3">
    <name type="scientific">Neoroseomonas alkaliterrae</name>
    <dbReference type="NCBI Taxonomy" id="1452450"/>
    <lineage>
        <taxon>Bacteria</taxon>
        <taxon>Pseudomonadati</taxon>
        <taxon>Pseudomonadota</taxon>
        <taxon>Alphaproteobacteria</taxon>
        <taxon>Acetobacterales</taxon>
        <taxon>Acetobacteraceae</taxon>
        <taxon>Neoroseomonas</taxon>
    </lineage>
</organism>
<proteinExistence type="predicted"/>
<dbReference type="AlphaFoldDB" id="A0A840XQA1"/>
<dbReference type="InterPro" id="IPR009057">
    <property type="entry name" value="Homeodomain-like_sf"/>
</dbReference>
<evidence type="ECO:0000313" key="2">
    <source>
        <dbReference type="EMBL" id="MBB5690745.1"/>
    </source>
</evidence>
<feature type="region of interest" description="Disordered" evidence="1">
    <location>
        <begin position="188"/>
        <end position="210"/>
    </location>
</feature>
<accession>A0A840XQA1</accession>
<sequence length="210" mass="22637">MSETNDEALVAALWRVIAAHGWPGLTMGRLAAEAGVPLATLREKFPSRLDALILHGRLVDRTVLAGTIPGQGGLARDRLFDVLMRRLDAMQPHRAGILRFLRDMRRDPSLAALLGPQLSLSMRWMLDAAEVGGDGCRRRAIALGLVGVWLAAVRAWAEDESEDLGPTMAALDRALDRAEQIARTFRLLPGEAGEASPEPAPEPGAPAEEA</sequence>
<dbReference type="RefSeq" id="WP_184485906.1">
    <property type="nucleotide sequence ID" value="NZ_JAAEDJ010000156.1"/>
</dbReference>
<dbReference type="SUPFAM" id="SSF46689">
    <property type="entry name" value="Homeodomain-like"/>
    <property type="match status" value="1"/>
</dbReference>
<dbReference type="Proteomes" id="UP000562254">
    <property type="component" value="Unassembled WGS sequence"/>
</dbReference>
<reference evidence="2 3" key="1">
    <citation type="submission" date="2020-08" db="EMBL/GenBank/DDBJ databases">
        <title>Genomic Encyclopedia of Type Strains, Phase IV (KMG-IV): sequencing the most valuable type-strain genomes for metagenomic binning, comparative biology and taxonomic classification.</title>
        <authorList>
            <person name="Goeker M."/>
        </authorList>
    </citation>
    <scope>NUCLEOTIDE SEQUENCE [LARGE SCALE GENOMIC DNA]</scope>
    <source>
        <strain evidence="2 3">DSM 25895</strain>
    </source>
</reference>